<gene>
    <name evidence="1" type="ORF">PXEA_LOCUS8457</name>
</gene>
<proteinExistence type="predicted"/>
<comment type="caution">
    <text evidence="1">The sequence shown here is derived from an EMBL/GenBank/DDBJ whole genome shotgun (WGS) entry which is preliminary data.</text>
</comment>
<name>A0A448WLZ4_9PLAT</name>
<organism evidence="1 2">
    <name type="scientific">Protopolystoma xenopodis</name>
    <dbReference type="NCBI Taxonomy" id="117903"/>
    <lineage>
        <taxon>Eukaryota</taxon>
        <taxon>Metazoa</taxon>
        <taxon>Spiralia</taxon>
        <taxon>Lophotrochozoa</taxon>
        <taxon>Platyhelminthes</taxon>
        <taxon>Monogenea</taxon>
        <taxon>Polyopisthocotylea</taxon>
        <taxon>Polystomatidea</taxon>
        <taxon>Polystomatidae</taxon>
        <taxon>Protopolystoma</taxon>
    </lineage>
</organism>
<protein>
    <submittedName>
        <fullName evidence="1">Uncharacterized protein</fullName>
    </submittedName>
</protein>
<reference evidence="1" key="1">
    <citation type="submission" date="2018-11" db="EMBL/GenBank/DDBJ databases">
        <authorList>
            <consortium name="Pathogen Informatics"/>
        </authorList>
    </citation>
    <scope>NUCLEOTIDE SEQUENCE</scope>
</reference>
<keyword evidence="2" id="KW-1185">Reference proteome</keyword>
<dbReference type="Proteomes" id="UP000784294">
    <property type="component" value="Unassembled WGS sequence"/>
</dbReference>
<dbReference type="AlphaFoldDB" id="A0A448WLZ4"/>
<accession>A0A448WLZ4</accession>
<sequence length="264" mass="28581">MESIEPTIGGGDALGSYGHTESSFITRPSNANLYASVRVCVRYGRLVNRVPETQLVLPDTSRLGLGGSAFMKAGACPQPQQLWVVEATVQIVCQGRRLGEESCCRWCVFIGRFFACDTFDATGNGDKGYKKVTTAVTPYGDGCHGKCHMETSVLAACPAYVTCSVGPEERSTSAGQLRRRPSERGVCSASTVCTSDCWATLRHKLLGRKRHFFMHNCGEISPAPGLVESFALLAIVFYHHPLQPDGCRAAPVLSGLSIELMPNW</sequence>
<evidence type="ECO:0000313" key="1">
    <source>
        <dbReference type="EMBL" id="VEL15017.1"/>
    </source>
</evidence>
<dbReference type="EMBL" id="CAAALY010023129">
    <property type="protein sequence ID" value="VEL15017.1"/>
    <property type="molecule type" value="Genomic_DNA"/>
</dbReference>
<evidence type="ECO:0000313" key="2">
    <source>
        <dbReference type="Proteomes" id="UP000784294"/>
    </source>
</evidence>